<protein>
    <submittedName>
        <fullName evidence="10">Energy-coupling factor ABC transporter ATP-binding protein</fullName>
    </submittedName>
</protein>
<dbReference type="GO" id="GO:0016887">
    <property type="term" value="F:ATP hydrolysis activity"/>
    <property type="evidence" value="ECO:0007669"/>
    <property type="project" value="InterPro"/>
</dbReference>
<dbReference type="CDD" id="cd03225">
    <property type="entry name" value="ABC_cobalt_CbiO_domain1"/>
    <property type="match status" value="2"/>
</dbReference>
<dbReference type="PROSITE" id="PS00211">
    <property type="entry name" value="ABC_TRANSPORTER_1"/>
    <property type="match status" value="1"/>
</dbReference>
<reference evidence="10" key="1">
    <citation type="submission" date="2020-10" db="EMBL/GenBank/DDBJ databases">
        <authorList>
            <person name="Gilroy R."/>
        </authorList>
    </citation>
    <scope>NUCLEOTIDE SEQUENCE</scope>
    <source>
        <strain evidence="10">7293</strain>
    </source>
</reference>
<gene>
    <name evidence="10" type="ORF">IAA97_00235</name>
</gene>
<dbReference type="Pfam" id="PF00005">
    <property type="entry name" value="ABC_tran"/>
    <property type="match status" value="2"/>
</dbReference>
<sequence>MAFIEIENLRYRYPSSEHFALDGISLQIEKGSFLGIIGRNGAGKSTLASAIAGLVPQFYKGAYGGRVLVDSLDASRTPVSTLSSKVGLVFQNPFNQLSGAADNVYDEICFGMQNFAIDRDEMIRRADQVLSLMGMTEYKDRNPFDLSGGQMQRVALSSVLVMEPDVIILDEPTSQLDPQGSEEVFQAVDKLRERGITVIMIEQKIDKIAKYSDHILLLENGKTIGYGTPEELFANYDTTRYGVLPPAVVQIADALSFRKSNETLPVLEQDAIPLMSEHIIFTEARHTREEATDAIMRAENLSFHYNEGKDVLSSISLSFDSRPTAIIGQNGAGKTTLAKLLKGLLKPSEGRIFFKDIDTKNRTAASIAPDIGYVFQNPDDQIFKPKVLDEVMFGPLNIGMGEAKAKEQAMKALEMVRLETTLERNPYDLDLHERKMVALASVIAMSPSVIIFDEPTIAQDDDGKQMMRDVIAELAKEGKLVISILHDMDLVASSFDRVIAMAHGTVIDDGAPEEVFSHSETLKRAGLEEPHVSSLARKLGSNDTILTVAEFLSLARKV</sequence>
<comment type="similarity">
    <text evidence="2">Belongs to the ABC transporter superfamily.</text>
</comment>
<dbReference type="InterPro" id="IPR027417">
    <property type="entry name" value="P-loop_NTPase"/>
</dbReference>
<evidence type="ECO:0000256" key="3">
    <source>
        <dbReference type="ARBA" id="ARBA00022448"/>
    </source>
</evidence>
<evidence type="ECO:0000259" key="9">
    <source>
        <dbReference type="PROSITE" id="PS50893"/>
    </source>
</evidence>
<evidence type="ECO:0000256" key="2">
    <source>
        <dbReference type="ARBA" id="ARBA00005417"/>
    </source>
</evidence>
<dbReference type="SMART" id="SM00382">
    <property type="entry name" value="AAA"/>
    <property type="match status" value="2"/>
</dbReference>
<dbReference type="FunFam" id="3.40.50.300:FF:000224">
    <property type="entry name" value="Energy-coupling factor transporter ATP-binding protein EcfA"/>
    <property type="match status" value="2"/>
</dbReference>
<dbReference type="Proteomes" id="UP000823615">
    <property type="component" value="Unassembled WGS sequence"/>
</dbReference>
<dbReference type="PANTHER" id="PTHR43553">
    <property type="entry name" value="HEAVY METAL TRANSPORTER"/>
    <property type="match status" value="1"/>
</dbReference>
<dbReference type="EMBL" id="JADIMT010000003">
    <property type="protein sequence ID" value="MBO8435398.1"/>
    <property type="molecule type" value="Genomic_DNA"/>
</dbReference>
<keyword evidence="4" id="KW-1003">Cell membrane</keyword>
<dbReference type="InterPro" id="IPR050095">
    <property type="entry name" value="ECF_ABC_transporter_ATP-bd"/>
</dbReference>
<dbReference type="PANTHER" id="PTHR43553:SF27">
    <property type="entry name" value="ENERGY-COUPLING FACTOR TRANSPORTER ATP-BINDING PROTEIN ECFA2"/>
    <property type="match status" value="1"/>
</dbReference>
<evidence type="ECO:0000256" key="7">
    <source>
        <dbReference type="ARBA" id="ARBA00022967"/>
    </source>
</evidence>
<evidence type="ECO:0000256" key="5">
    <source>
        <dbReference type="ARBA" id="ARBA00022741"/>
    </source>
</evidence>
<name>A0A9D9H5C0_9SPIO</name>
<dbReference type="InterPro" id="IPR003593">
    <property type="entry name" value="AAA+_ATPase"/>
</dbReference>
<keyword evidence="7" id="KW-1278">Translocase</keyword>
<proteinExistence type="inferred from homology"/>
<dbReference type="InterPro" id="IPR017871">
    <property type="entry name" value="ABC_transporter-like_CS"/>
</dbReference>
<dbReference type="PROSITE" id="PS50893">
    <property type="entry name" value="ABC_TRANSPORTER_2"/>
    <property type="match status" value="2"/>
</dbReference>
<keyword evidence="3" id="KW-0813">Transport</keyword>
<evidence type="ECO:0000256" key="8">
    <source>
        <dbReference type="ARBA" id="ARBA00023136"/>
    </source>
</evidence>
<dbReference type="AlphaFoldDB" id="A0A9D9H5C0"/>
<evidence type="ECO:0000256" key="6">
    <source>
        <dbReference type="ARBA" id="ARBA00022840"/>
    </source>
</evidence>
<keyword evidence="8" id="KW-0472">Membrane</keyword>
<comment type="subcellular location">
    <subcellularLocation>
        <location evidence="1">Cell membrane</location>
        <topology evidence="1">Peripheral membrane protein</topology>
    </subcellularLocation>
</comment>
<dbReference type="NCBIfam" id="NF010167">
    <property type="entry name" value="PRK13648.1"/>
    <property type="match status" value="2"/>
</dbReference>
<dbReference type="GO" id="GO:0042626">
    <property type="term" value="F:ATPase-coupled transmembrane transporter activity"/>
    <property type="evidence" value="ECO:0007669"/>
    <property type="project" value="TreeGrafter"/>
</dbReference>
<dbReference type="SUPFAM" id="SSF52540">
    <property type="entry name" value="P-loop containing nucleoside triphosphate hydrolases"/>
    <property type="match status" value="2"/>
</dbReference>
<keyword evidence="5" id="KW-0547">Nucleotide-binding</keyword>
<evidence type="ECO:0000256" key="4">
    <source>
        <dbReference type="ARBA" id="ARBA00022475"/>
    </source>
</evidence>
<dbReference type="InterPro" id="IPR015856">
    <property type="entry name" value="ABC_transpr_CbiO/EcfA_su"/>
</dbReference>
<feature type="domain" description="ABC transporter" evidence="9">
    <location>
        <begin position="296"/>
        <end position="528"/>
    </location>
</feature>
<reference evidence="10" key="2">
    <citation type="journal article" date="2021" name="PeerJ">
        <title>Extensive microbial diversity within the chicken gut microbiome revealed by metagenomics and culture.</title>
        <authorList>
            <person name="Gilroy R."/>
            <person name="Ravi A."/>
            <person name="Getino M."/>
            <person name="Pursley I."/>
            <person name="Horton D.L."/>
            <person name="Alikhan N.F."/>
            <person name="Baker D."/>
            <person name="Gharbi K."/>
            <person name="Hall N."/>
            <person name="Watson M."/>
            <person name="Adriaenssens E.M."/>
            <person name="Foster-Nyarko E."/>
            <person name="Jarju S."/>
            <person name="Secka A."/>
            <person name="Antonio M."/>
            <person name="Oren A."/>
            <person name="Chaudhuri R.R."/>
            <person name="La Ragione R."/>
            <person name="Hildebrand F."/>
            <person name="Pallen M.J."/>
        </authorList>
    </citation>
    <scope>NUCLEOTIDE SEQUENCE</scope>
    <source>
        <strain evidence="10">7293</strain>
    </source>
</reference>
<evidence type="ECO:0000313" key="11">
    <source>
        <dbReference type="Proteomes" id="UP000823615"/>
    </source>
</evidence>
<comment type="caution">
    <text evidence="10">The sequence shown here is derived from an EMBL/GenBank/DDBJ whole genome shotgun (WGS) entry which is preliminary data.</text>
</comment>
<feature type="domain" description="ABC transporter" evidence="9">
    <location>
        <begin position="4"/>
        <end position="245"/>
    </location>
</feature>
<accession>A0A9D9H5C0</accession>
<evidence type="ECO:0000313" key="10">
    <source>
        <dbReference type="EMBL" id="MBO8435398.1"/>
    </source>
</evidence>
<dbReference type="GO" id="GO:0005524">
    <property type="term" value="F:ATP binding"/>
    <property type="evidence" value="ECO:0007669"/>
    <property type="project" value="UniProtKB-KW"/>
</dbReference>
<dbReference type="InterPro" id="IPR003439">
    <property type="entry name" value="ABC_transporter-like_ATP-bd"/>
</dbReference>
<dbReference type="Gene3D" id="3.40.50.300">
    <property type="entry name" value="P-loop containing nucleotide triphosphate hydrolases"/>
    <property type="match status" value="2"/>
</dbReference>
<organism evidence="10 11">
    <name type="scientific">Candidatus Ornithospirochaeta stercoripullorum</name>
    <dbReference type="NCBI Taxonomy" id="2840899"/>
    <lineage>
        <taxon>Bacteria</taxon>
        <taxon>Pseudomonadati</taxon>
        <taxon>Spirochaetota</taxon>
        <taxon>Spirochaetia</taxon>
        <taxon>Spirochaetales</taxon>
        <taxon>Spirochaetaceae</taxon>
        <taxon>Spirochaetaceae incertae sedis</taxon>
        <taxon>Candidatus Ornithospirochaeta</taxon>
    </lineage>
</organism>
<evidence type="ECO:0000256" key="1">
    <source>
        <dbReference type="ARBA" id="ARBA00004202"/>
    </source>
</evidence>
<keyword evidence="6 10" id="KW-0067">ATP-binding</keyword>
<dbReference type="GO" id="GO:0043190">
    <property type="term" value="C:ATP-binding cassette (ABC) transporter complex"/>
    <property type="evidence" value="ECO:0007669"/>
    <property type="project" value="TreeGrafter"/>
</dbReference>